<protein>
    <submittedName>
        <fullName evidence="2">Uncharacterized protein</fullName>
    </submittedName>
</protein>
<feature type="region of interest" description="Disordered" evidence="1">
    <location>
        <begin position="94"/>
        <end position="177"/>
    </location>
</feature>
<comment type="caution">
    <text evidence="2">The sequence shown here is derived from an EMBL/GenBank/DDBJ whole genome shotgun (WGS) entry which is preliminary data.</text>
</comment>
<reference evidence="3" key="1">
    <citation type="journal article" date="2019" name="Int. J. Syst. Evol. Microbiol.">
        <title>The Global Catalogue of Microorganisms (GCM) 10K type strain sequencing project: providing services to taxonomists for standard genome sequencing and annotation.</title>
        <authorList>
            <consortium name="The Broad Institute Genomics Platform"/>
            <consortium name="The Broad Institute Genome Sequencing Center for Infectious Disease"/>
            <person name="Wu L."/>
            <person name="Ma J."/>
        </authorList>
    </citation>
    <scope>NUCLEOTIDE SEQUENCE [LARGE SCALE GENOMIC DNA]</scope>
    <source>
        <strain evidence="3">JCM 9458</strain>
    </source>
</reference>
<accession>A0ABP6T5S4</accession>
<dbReference type="RefSeq" id="WP_345731709.1">
    <property type="nucleotide sequence ID" value="NZ_BAAAYN010000044.1"/>
</dbReference>
<evidence type="ECO:0000256" key="1">
    <source>
        <dbReference type="SAM" id="MobiDB-lite"/>
    </source>
</evidence>
<organism evidence="2 3">
    <name type="scientific">Cryptosporangium minutisporangium</name>
    <dbReference type="NCBI Taxonomy" id="113569"/>
    <lineage>
        <taxon>Bacteria</taxon>
        <taxon>Bacillati</taxon>
        <taxon>Actinomycetota</taxon>
        <taxon>Actinomycetes</taxon>
        <taxon>Cryptosporangiales</taxon>
        <taxon>Cryptosporangiaceae</taxon>
        <taxon>Cryptosporangium</taxon>
    </lineage>
</organism>
<dbReference type="Proteomes" id="UP001501676">
    <property type="component" value="Unassembled WGS sequence"/>
</dbReference>
<proteinExistence type="predicted"/>
<dbReference type="EMBL" id="BAAAYN010000044">
    <property type="protein sequence ID" value="GAA3393866.1"/>
    <property type="molecule type" value="Genomic_DNA"/>
</dbReference>
<gene>
    <name evidence="2" type="ORF">GCM10020369_61070</name>
</gene>
<keyword evidence="3" id="KW-1185">Reference proteome</keyword>
<evidence type="ECO:0000313" key="3">
    <source>
        <dbReference type="Proteomes" id="UP001501676"/>
    </source>
</evidence>
<name>A0ABP6T5S4_9ACTN</name>
<evidence type="ECO:0000313" key="2">
    <source>
        <dbReference type="EMBL" id="GAA3393866.1"/>
    </source>
</evidence>
<feature type="compositionally biased region" description="Low complexity" evidence="1">
    <location>
        <begin position="111"/>
        <end position="144"/>
    </location>
</feature>
<sequence length="177" mass="17865">MASELERIAGRLRFLSDQAQRQRSPVVEVSQKLRDAASVVATIRFEQPEGPPITAPPSLAAHLNQAADRARDAVAPLTQTAELLRTFAARLAAGGTASTAGPGGSYPAPRAPVSDPPSAGSGPSGAVADRPAGVSSPPPASRGAGSVGPSGYGRYPTTTASSLAPGNRSYEVGSQPQ</sequence>